<protein>
    <submittedName>
        <fullName evidence="2">Uncharacterized protein</fullName>
    </submittedName>
</protein>
<keyword evidence="3" id="KW-1185">Reference proteome</keyword>
<dbReference type="EMBL" id="BLXT01000008">
    <property type="protein sequence ID" value="GFN73498.1"/>
    <property type="molecule type" value="Genomic_DNA"/>
</dbReference>
<feature type="region of interest" description="Disordered" evidence="1">
    <location>
        <begin position="76"/>
        <end position="95"/>
    </location>
</feature>
<proteinExistence type="predicted"/>
<organism evidence="2 3">
    <name type="scientific">Plakobranchus ocellatus</name>
    <dbReference type="NCBI Taxonomy" id="259542"/>
    <lineage>
        <taxon>Eukaryota</taxon>
        <taxon>Metazoa</taxon>
        <taxon>Spiralia</taxon>
        <taxon>Lophotrochozoa</taxon>
        <taxon>Mollusca</taxon>
        <taxon>Gastropoda</taxon>
        <taxon>Heterobranchia</taxon>
        <taxon>Euthyneura</taxon>
        <taxon>Panpulmonata</taxon>
        <taxon>Sacoglossa</taxon>
        <taxon>Placobranchoidea</taxon>
        <taxon>Plakobranchidae</taxon>
        <taxon>Plakobranchus</taxon>
    </lineage>
</organism>
<name>A0AAV3XP42_9GAST</name>
<dbReference type="AlphaFoldDB" id="A0AAV3XP42"/>
<feature type="compositionally biased region" description="Polar residues" evidence="1">
    <location>
        <begin position="79"/>
        <end position="95"/>
    </location>
</feature>
<evidence type="ECO:0000313" key="2">
    <source>
        <dbReference type="EMBL" id="GFN73498.1"/>
    </source>
</evidence>
<reference evidence="2 3" key="1">
    <citation type="journal article" date="2021" name="Elife">
        <title>Chloroplast acquisition without the gene transfer in kleptoplastic sea slugs, Plakobranchus ocellatus.</title>
        <authorList>
            <person name="Maeda T."/>
            <person name="Takahashi S."/>
            <person name="Yoshida T."/>
            <person name="Shimamura S."/>
            <person name="Takaki Y."/>
            <person name="Nagai Y."/>
            <person name="Toyoda A."/>
            <person name="Suzuki Y."/>
            <person name="Arimoto A."/>
            <person name="Ishii H."/>
            <person name="Satoh N."/>
            <person name="Nishiyama T."/>
            <person name="Hasebe M."/>
            <person name="Maruyama T."/>
            <person name="Minagawa J."/>
            <person name="Obokata J."/>
            <person name="Shigenobu S."/>
        </authorList>
    </citation>
    <scope>NUCLEOTIDE SEQUENCE [LARGE SCALE GENOMIC DNA]</scope>
</reference>
<gene>
    <name evidence="2" type="ORF">PoB_000000400</name>
</gene>
<evidence type="ECO:0000256" key="1">
    <source>
        <dbReference type="SAM" id="MobiDB-lite"/>
    </source>
</evidence>
<evidence type="ECO:0000313" key="3">
    <source>
        <dbReference type="Proteomes" id="UP000735302"/>
    </source>
</evidence>
<dbReference type="Proteomes" id="UP000735302">
    <property type="component" value="Unassembled WGS sequence"/>
</dbReference>
<accession>A0AAV3XP42</accession>
<comment type="caution">
    <text evidence="2">The sequence shown here is derived from an EMBL/GenBank/DDBJ whole genome shotgun (WGS) entry which is preliminary data.</text>
</comment>
<sequence length="95" mass="10360">MQIQFLLLCMHDLSTNKIIRGFQALPQPRASLAGLEPATEGSLQISGQVHYQLHAFTLLGNLVTPWLADDLKINRAPTPETNQAPKGSGSLRAQI</sequence>